<reference evidence="3" key="1">
    <citation type="submission" date="2016-10" db="EMBL/GenBank/DDBJ databases">
        <authorList>
            <person name="Varghese N."/>
            <person name="Submissions S."/>
        </authorList>
    </citation>
    <scope>NUCLEOTIDE SEQUENCE [LARGE SCALE GENOMIC DNA]</scope>
    <source>
        <strain evidence="3">GAS369</strain>
    </source>
</reference>
<dbReference type="EMBL" id="LT629750">
    <property type="protein sequence ID" value="SDT49659.1"/>
    <property type="molecule type" value="Genomic_DNA"/>
</dbReference>
<accession>A0A1H2AV45</accession>
<name>A0A1H2AV45_9BRAD</name>
<dbReference type="AlphaFoldDB" id="A0A1H2AV45"/>
<keyword evidence="1" id="KW-0812">Transmembrane</keyword>
<keyword evidence="1" id="KW-0472">Membrane</keyword>
<evidence type="ECO:0000313" key="2">
    <source>
        <dbReference type="EMBL" id="SDT49659.1"/>
    </source>
</evidence>
<organism evidence="2 3">
    <name type="scientific">Bradyrhizobium canariense</name>
    <dbReference type="NCBI Taxonomy" id="255045"/>
    <lineage>
        <taxon>Bacteria</taxon>
        <taxon>Pseudomonadati</taxon>
        <taxon>Pseudomonadota</taxon>
        <taxon>Alphaproteobacteria</taxon>
        <taxon>Hyphomicrobiales</taxon>
        <taxon>Nitrobacteraceae</taxon>
        <taxon>Bradyrhizobium</taxon>
    </lineage>
</organism>
<proteinExistence type="predicted"/>
<gene>
    <name evidence="2" type="ORF">SAMN05444158_6495</name>
</gene>
<sequence>MKRLAIWVFYAVGALAIGYLALYAYVTFTGRDLQPGDPIHIFRKPGAPDYS</sequence>
<keyword evidence="3" id="KW-1185">Reference proteome</keyword>
<protein>
    <submittedName>
        <fullName evidence="2">Uncharacterized protein</fullName>
    </submittedName>
</protein>
<feature type="transmembrane region" description="Helical" evidence="1">
    <location>
        <begin position="7"/>
        <end position="26"/>
    </location>
</feature>
<evidence type="ECO:0000313" key="3">
    <source>
        <dbReference type="Proteomes" id="UP000243904"/>
    </source>
</evidence>
<dbReference type="RefSeq" id="WP_167558943.1">
    <property type="nucleotide sequence ID" value="NZ_LT629750.1"/>
</dbReference>
<evidence type="ECO:0000256" key="1">
    <source>
        <dbReference type="SAM" id="Phobius"/>
    </source>
</evidence>
<dbReference type="Proteomes" id="UP000243904">
    <property type="component" value="Chromosome I"/>
</dbReference>
<keyword evidence="1" id="KW-1133">Transmembrane helix</keyword>